<name>A0A179UN01_BLAGS</name>
<dbReference type="Pfam" id="PF07714">
    <property type="entry name" value="PK_Tyr_Ser-Thr"/>
    <property type="match status" value="1"/>
</dbReference>
<dbReference type="GeneID" id="8509688"/>
<gene>
    <name evidence="2" type="ORF">BDBG_04353</name>
</gene>
<feature type="domain" description="Protein kinase" evidence="1">
    <location>
        <begin position="1"/>
        <end position="297"/>
    </location>
</feature>
<keyword evidence="2" id="KW-0418">Kinase</keyword>
<dbReference type="GO" id="GO:0005524">
    <property type="term" value="F:ATP binding"/>
    <property type="evidence" value="ECO:0007669"/>
    <property type="project" value="InterPro"/>
</dbReference>
<keyword evidence="2" id="KW-0808">Transferase</keyword>
<dbReference type="InterPro" id="IPR001245">
    <property type="entry name" value="Ser-Thr/Tyr_kinase_cat_dom"/>
</dbReference>
<dbReference type="AlphaFoldDB" id="A0A179UN01"/>
<dbReference type="STRING" id="559298.A0A179UN01"/>
<reference evidence="3" key="1">
    <citation type="journal article" date="2015" name="PLoS Genet.">
        <title>The dynamic genome and transcriptome of the human fungal pathogen Blastomyces and close relative Emmonsia.</title>
        <authorList>
            <person name="Munoz J.F."/>
            <person name="Gauthier G.M."/>
            <person name="Desjardins C.A."/>
            <person name="Gallo J.E."/>
            <person name="Holder J."/>
            <person name="Sullivan T.D."/>
            <person name="Marty A.J."/>
            <person name="Carmen J.C."/>
            <person name="Chen Z."/>
            <person name="Ding L."/>
            <person name="Gujja S."/>
            <person name="Magrini V."/>
            <person name="Misas E."/>
            <person name="Mitreva M."/>
            <person name="Priest M."/>
            <person name="Saif S."/>
            <person name="Whiston E.A."/>
            <person name="Young S."/>
            <person name="Zeng Q."/>
            <person name="Goldman W.E."/>
            <person name="Mardis E.R."/>
            <person name="Taylor J.W."/>
            <person name="McEwen J.G."/>
            <person name="Clay O.K."/>
            <person name="Klein B.S."/>
            <person name="Cuomo C.A."/>
        </authorList>
    </citation>
    <scope>NUCLEOTIDE SEQUENCE [LARGE SCALE GENOMIC DNA]</scope>
    <source>
        <strain evidence="3">SLH14081</strain>
    </source>
</reference>
<dbReference type="InterPro" id="IPR000719">
    <property type="entry name" value="Prot_kinase_dom"/>
</dbReference>
<dbReference type="Gene3D" id="1.10.510.10">
    <property type="entry name" value="Transferase(Phosphotransferase) domain 1"/>
    <property type="match status" value="1"/>
</dbReference>
<evidence type="ECO:0000259" key="1">
    <source>
        <dbReference type="PROSITE" id="PS50011"/>
    </source>
</evidence>
<dbReference type="PROSITE" id="PS50011">
    <property type="entry name" value="PROTEIN_KINASE_DOM"/>
    <property type="match status" value="1"/>
</dbReference>
<organism evidence="2 3">
    <name type="scientific">Blastomyces gilchristii (strain SLH14081)</name>
    <name type="common">Blastomyces dermatitidis</name>
    <dbReference type="NCBI Taxonomy" id="559298"/>
    <lineage>
        <taxon>Eukaryota</taxon>
        <taxon>Fungi</taxon>
        <taxon>Dikarya</taxon>
        <taxon>Ascomycota</taxon>
        <taxon>Pezizomycotina</taxon>
        <taxon>Eurotiomycetes</taxon>
        <taxon>Eurotiomycetidae</taxon>
        <taxon>Onygenales</taxon>
        <taxon>Ajellomycetaceae</taxon>
        <taxon>Blastomyces</taxon>
    </lineage>
</organism>
<dbReference type="SUPFAM" id="SSF56112">
    <property type="entry name" value="Protein kinase-like (PK-like)"/>
    <property type="match status" value="1"/>
</dbReference>
<dbReference type="KEGG" id="bgh:BDBG_04353"/>
<proteinExistence type="predicted"/>
<dbReference type="InterPro" id="IPR011009">
    <property type="entry name" value="Kinase-like_dom_sf"/>
</dbReference>
<keyword evidence="3" id="KW-1185">Reference proteome</keyword>
<evidence type="ECO:0000313" key="2">
    <source>
        <dbReference type="EMBL" id="OAT08401.1"/>
    </source>
</evidence>
<dbReference type="RefSeq" id="XP_002625484.2">
    <property type="nucleotide sequence ID" value="XM_002625438.2"/>
</dbReference>
<accession>A0A179UN01</accession>
<keyword evidence="2" id="KW-0723">Serine/threonine-protein kinase</keyword>
<protein>
    <submittedName>
        <fullName evidence="2">Serine/threonine protein kinase</fullName>
    </submittedName>
</protein>
<dbReference type="OrthoDB" id="1668230at2759"/>
<dbReference type="PROSITE" id="PS51257">
    <property type="entry name" value="PROKAR_LIPOPROTEIN"/>
    <property type="match status" value="1"/>
</dbReference>
<dbReference type="Proteomes" id="UP000002038">
    <property type="component" value="Unassembled WGS sequence"/>
</dbReference>
<dbReference type="GO" id="GO:0004674">
    <property type="term" value="F:protein serine/threonine kinase activity"/>
    <property type="evidence" value="ECO:0007669"/>
    <property type="project" value="UniProtKB-KW"/>
</dbReference>
<dbReference type="EMBL" id="GG657454">
    <property type="protein sequence ID" value="OAT08401.1"/>
    <property type="molecule type" value="Genomic_DNA"/>
</dbReference>
<sequence>MVNMKHQCGHSVDSFGYLLQCPVSISNMTTSCQSPSTNWSFGIRILRSPCPDCLDKGGWQQSALGIWRQVTHKSLTSLEREKRIYDILNHHPHPNTLQTILHCPGGIFMPRMSCNLDHRMKNDSNSISAPLRLRWVKELASAAEHLESHGLVHGDILPANTLLDNNLHIKPADFGSRVSTGEACLAFIVPCHDAFAEKASYTAEQFTIGSFMYTVFMGVEPEFEITGRKLRDEKFLETSGILGEDIIASCWRKEYVSIATLAGEIEELELELALDDERDSDGCEMWFVASSNSSRSV</sequence>
<evidence type="ECO:0000313" key="3">
    <source>
        <dbReference type="Proteomes" id="UP000002038"/>
    </source>
</evidence>
<dbReference type="VEuPathDB" id="FungiDB:BDBG_04353"/>